<feature type="region of interest" description="Disordered" evidence="1">
    <location>
        <begin position="1"/>
        <end position="31"/>
    </location>
</feature>
<dbReference type="Proteomes" id="UP000008181">
    <property type="component" value="Chromosome 4"/>
</dbReference>
<keyword evidence="3" id="KW-1185">Reference proteome</keyword>
<dbReference type="eggNOG" id="ENOG502TAYF">
    <property type="taxonomic scope" value="Eukaryota"/>
</dbReference>
<sequence>MPITLPTTTTTTQDSASPPPPTSSPSTRGGDLSLSLSPSAHIKARILRPLDDLASTRGKLAAAVVVCRALYNLVHFVLAALSRRQHALLTVVYHVVDQLVVMYSVGVIVEAEGERRVLGWRVVSSSSSICSYLFLPAVSKRRELGWGSAGEVRWGG</sequence>
<gene>
    <name evidence="2" type="ORF">THITE_2118320</name>
</gene>
<protein>
    <submittedName>
        <fullName evidence="2">Uncharacterized protein</fullName>
    </submittedName>
</protein>
<accession>G2R9N8</accession>
<dbReference type="HOGENOM" id="CLU_1687936_0_0_1"/>
<name>G2R9N8_THETT</name>
<dbReference type="EMBL" id="CP003012">
    <property type="protein sequence ID" value="AEO68726.1"/>
    <property type="molecule type" value="Genomic_DNA"/>
</dbReference>
<evidence type="ECO:0000313" key="3">
    <source>
        <dbReference type="Proteomes" id="UP000008181"/>
    </source>
</evidence>
<dbReference type="OrthoDB" id="4587886at2759"/>
<reference evidence="2 3" key="1">
    <citation type="journal article" date="2011" name="Nat. Biotechnol.">
        <title>Comparative genomic analysis of the thermophilic biomass-degrading fungi Myceliophthora thermophila and Thielavia terrestris.</title>
        <authorList>
            <person name="Berka R.M."/>
            <person name="Grigoriev I.V."/>
            <person name="Otillar R."/>
            <person name="Salamov A."/>
            <person name="Grimwood J."/>
            <person name="Reid I."/>
            <person name="Ishmael N."/>
            <person name="John T."/>
            <person name="Darmond C."/>
            <person name="Moisan M.-C."/>
            <person name="Henrissat B."/>
            <person name="Coutinho P.M."/>
            <person name="Lombard V."/>
            <person name="Natvig D.O."/>
            <person name="Lindquist E."/>
            <person name="Schmutz J."/>
            <person name="Lucas S."/>
            <person name="Harris P."/>
            <person name="Powlowski J."/>
            <person name="Bellemare A."/>
            <person name="Taylor D."/>
            <person name="Butler G."/>
            <person name="de Vries R.P."/>
            <person name="Allijn I.E."/>
            <person name="van den Brink J."/>
            <person name="Ushinsky S."/>
            <person name="Storms R."/>
            <person name="Powell A.J."/>
            <person name="Paulsen I.T."/>
            <person name="Elbourne L.D.H."/>
            <person name="Baker S.E."/>
            <person name="Magnuson J."/>
            <person name="LaBoissiere S."/>
            <person name="Clutterbuck A.J."/>
            <person name="Martinez D."/>
            <person name="Wogulis M."/>
            <person name="de Leon A.L."/>
            <person name="Rey M.W."/>
            <person name="Tsang A."/>
        </authorList>
    </citation>
    <scope>NUCLEOTIDE SEQUENCE [LARGE SCALE GENOMIC DNA]</scope>
    <source>
        <strain evidence="3">ATCC 38088 / NRRL 8126</strain>
    </source>
</reference>
<dbReference type="KEGG" id="ttt:THITE_2118320"/>
<dbReference type="GeneID" id="11520408"/>
<proteinExistence type="predicted"/>
<dbReference type="RefSeq" id="XP_003655062.1">
    <property type="nucleotide sequence ID" value="XM_003655014.1"/>
</dbReference>
<evidence type="ECO:0000256" key="1">
    <source>
        <dbReference type="SAM" id="MobiDB-lite"/>
    </source>
</evidence>
<organism evidence="2 3">
    <name type="scientific">Thermothielavioides terrestris (strain ATCC 38088 / NRRL 8126)</name>
    <name type="common">Thielavia terrestris</name>
    <dbReference type="NCBI Taxonomy" id="578455"/>
    <lineage>
        <taxon>Eukaryota</taxon>
        <taxon>Fungi</taxon>
        <taxon>Dikarya</taxon>
        <taxon>Ascomycota</taxon>
        <taxon>Pezizomycotina</taxon>
        <taxon>Sordariomycetes</taxon>
        <taxon>Sordariomycetidae</taxon>
        <taxon>Sordariales</taxon>
        <taxon>Chaetomiaceae</taxon>
        <taxon>Thermothielavioides</taxon>
        <taxon>Thermothielavioides terrestris</taxon>
    </lineage>
</organism>
<evidence type="ECO:0000313" key="2">
    <source>
        <dbReference type="EMBL" id="AEO68726.1"/>
    </source>
</evidence>
<feature type="compositionally biased region" description="Low complexity" evidence="1">
    <location>
        <begin position="1"/>
        <end position="16"/>
    </location>
</feature>
<dbReference type="AlphaFoldDB" id="G2R9N8"/>